<sequence length="63" mass="7294">MIICHLAGLILLQSHFLAGILFPRKSLILTNGLAKKTQKTPSQEIYLAEQRKRDYLNRRLDDE</sequence>
<dbReference type="EMBL" id="AM778957">
    <property type="protein sequence ID" value="CAO91231.1"/>
    <property type="molecule type" value="Genomic_DNA"/>
</dbReference>
<accession>A8YM12</accession>
<organism evidence="1">
    <name type="scientific">Microcystis aeruginosa (strain PCC 7806)</name>
    <dbReference type="NCBI Taxonomy" id="267872"/>
    <lineage>
        <taxon>Bacteria</taxon>
        <taxon>Bacillati</taxon>
        <taxon>Cyanobacteriota</taxon>
        <taxon>Cyanophyceae</taxon>
        <taxon>Oscillatoriophycideae</taxon>
        <taxon>Chroococcales</taxon>
        <taxon>Microcystaceae</taxon>
        <taxon>Microcystis</taxon>
    </lineage>
</organism>
<gene>
    <name evidence="1" type="ORF">IPF_7014</name>
</gene>
<dbReference type="RefSeq" id="WP_071591865.1">
    <property type="nucleotide sequence ID" value="NZ_CP155078.1"/>
</dbReference>
<dbReference type="InterPro" id="IPR009241">
    <property type="entry name" value="HigB-like"/>
</dbReference>
<protein>
    <submittedName>
        <fullName evidence="1">Uncharacterized protein</fullName>
    </submittedName>
</protein>
<evidence type="ECO:0000313" key="1">
    <source>
        <dbReference type="EMBL" id="CAO91231.1"/>
    </source>
</evidence>
<dbReference type="Pfam" id="PF05973">
    <property type="entry name" value="Gp49"/>
    <property type="match status" value="1"/>
</dbReference>
<dbReference type="AlphaFoldDB" id="A8YM12"/>
<proteinExistence type="predicted"/>
<name>A8YM12_MICA7</name>
<reference evidence="1" key="1">
    <citation type="submission" date="2007-08" db="EMBL/GenBank/DDBJ databases">
        <authorList>
            <person name="Frangeul L."/>
        </authorList>
    </citation>
    <scope>NUCLEOTIDE SEQUENCE</scope>
    <source>
        <strain evidence="1">PCC 7806</strain>
    </source>
</reference>